<feature type="region of interest" description="Disordered" evidence="1">
    <location>
        <begin position="41"/>
        <end position="66"/>
    </location>
</feature>
<dbReference type="HOGENOM" id="CLU_1845977_0_0_1"/>
<proteinExistence type="predicted"/>
<accession>M3AYV0</accession>
<name>M3AYV0_PSEFD</name>
<evidence type="ECO:0000313" key="2">
    <source>
        <dbReference type="EMBL" id="EME82343.1"/>
    </source>
</evidence>
<dbReference type="Proteomes" id="UP000016932">
    <property type="component" value="Unassembled WGS sequence"/>
</dbReference>
<keyword evidence="3" id="KW-1185">Reference proteome</keyword>
<sequence>MTANEDDCLQVSCGLANKIRNGVPIPCQRFHELHVYPRITSGPEPLTSPHIHKNDGLEESKSKSCTSVGRLEHRDNESQNRETVLQWAIFAQVQSCSAILAIYTDVRIQESVTRRKTIESSCLANSHLMCLTNDDQACE</sequence>
<dbReference type="VEuPathDB" id="FungiDB:MYCFIDRAFT_165453"/>
<organism evidence="2 3">
    <name type="scientific">Pseudocercospora fijiensis (strain CIRAD86)</name>
    <name type="common">Black leaf streak disease fungus</name>
    <name type="synonym">Mycosphaerella fijiensis</name>
    <dbReference type="NCBI Taxonomy" id="383855"/>
    <lineage>
        <taxon>Eukaryota</taxon>
        <taxon>Fungi</taxon>
        <taxon>Dikarya</taxon>
        <taxon>Ascomycota</taxon>
        <taxon>Pezizomycotina</taxon>
        <taxon>Dothideomycetes</taxon>
        <taxon>Dothideomycetidae</taxon>
        <taxon>Mycosphaerellales</taxon>
        <taxon>Mycosphaerellaceae</taxon>
        <taxon>Pseudocercospora</taxon>
    </lineage>
</organism>
<feature type="compositionally biased region" description="Basic and acidic residues" evidence="1">
    <location>
        <begin position="52"/>
        <end position="62"/>
    </location>
</feature>
<dbReference type="EMBL" id="KB446559">
    <property type="protein sequence ID" value="EME82343.1"/>
    <property type="molecule type" value="Genomic_DNA"/>
</dbReference>
<dbReference type="KEGG" id="pfj:MYCFIDRAFT_165453"/>
<evidence type="ECO:0000256" key="1">
    <source>
        <dbReference type="SAM" id="MobiDB-lite"/>
    </source>
</evidence>
<gene>
    <name evidence="2" type="ORF">MYCFIDRAFT_165453</name>
</gene>
<dbReference type="GeneID" id="19332190"/>
<reference evidence="2 3" key="1">
    <citation type="journal article" date="2012" name="PLoS Pathog.">
        <title>Diverse lifestyles and strategies of plant pathogenesis encoded in the genomes of eighteen Dothideomycetes fungi.</title>
        <authorList>
            <person name="Ohm R.A."/>
            <person name="Feau N."/>
            <person name="Henrissat B."/>
            <person name="Schoch C.L."/>
            <person name="Horwitz B.A."/>
            <person name="Barry K.W."/>
            <person name="Condon B.J."/>
            <person name="Copeland A.C."/>
            <person name="Dhillon B."/>
            <person name="Glaser F."/>
            <person name="Hesse C.N."/>
            <person name="Kosti I."/>
            <person name="LaButti K."/>
            <person name="Lindquist E.A."/>
            <person name="Lucas S."/>
            <person name="Salamov A.A."/>
            <person name="Bradshaw R.E."/>
            <person name="Ciuffetti L."/>
            <person name="Hamelin R.C."/>
            <person name="Kema G.H.J."/>
            <person name="Lawrence C."/>
            <person name="Scott J.A."/>
            <person name="Spatafora J.W."/>
            <person name="Turgeon B.G."/>
            <person name="de Wit P.J.G.M."/>
            <person name="Zhong S."/>
            <person name="Goodwin S.B."/>
            <person name="Grigoriev I.V."/>
        </authorList>
    </citation>
    <scope>NUCLEOTIDE SEQUENCE [LARGE SCALE GENOMIC DNA]</scope>
    <source>
        <strain evidence="2 3">CIRAD86</strain>
    </source>
</reference>
<protein>
    <submittedName>
        <fullName evidence="2">Uncharacterized protein</fullName>
    </submittedName>
</protein>
<dbReference type="AlphaFoldDB" id="M3AYV0"/>
<dbReference type="RefSeq" id="XP_007927732.1">
    <property type="nucleotide sequence ID" value="XM_007929541.1"/>
</dbReference>
<evidence type="ECO:0000313" key="3">
    <source>
        <dbReference type="Proteomes" id="UP000016932"/>
    </source>
</evidence>